<keyword evidence="2 5" id="KW-0645">Protease</keyword>
<dbReference type="PROSITE" id="PS00137">
    <property type="entry name" value="SUBTILASE_HIS"/>
    <property type="match status" value="1"/>
</dbReference>
<dbReference type="Gene3D" id="3.40.50.200">
    <property type="entry name" value="Peptidase S8/S53 domain"/>
    <property type="match status" value="1"/>
</dbReference>
<name>A0A4Q2D535_9AGAR</name>
<evidence type="ECO:0000256" key="6">
    <source>
        <dbReference type="RuleBase" id="RU003355"/>
    </source>
</evidence>
<dbReference type="PROSITE" id="PS00136">
    <property type="entry name" value="SUBTILASE_ASP"/>
    <property type="match status" value="1"/>
</dbReference>
<dbReference type="InterPro" id="IPR023827">
    <property type="entry name" value="Peptidase_S8_Asp-AS"/>
</dbReference>
<keyword evidence="7" id="KW-0732">Signal</keyword>
<dbReference type="InterPro" id="IPR034193">
    <property type="entry name" value="PCSK9_ProteinaseK-like"/>
</dbReference>
<dbReference type="Proteomes" id="UP000290288">
    <property type="component" value="Unassembled WGS sequence"/>
</dbReference>
<evidence type="ECO:0000313" key="10">
    <source>
        <dbReference type="Proteomes" id="UP000290288"/>
    </source>
</evidence>
<dbReference type="GO" id="GO:0004252">
    <property type="term" value="F:serine-type endopeptidase activity"/>
    <property type="evidence" value="ECO:0007669"/>
    <property type="project" value="UniProtKB-UniRule"/>
</dbReference>
<dbReference type="Gene3D" id="3.30.70.80">
    <property type="entry name" value="Peptidase S8 propeptide/proteinase inhibitor I9"/>
    <property type="match status" value="1"/>
</dbReference>
<dbReference type="SUPFAM" id="SSF52743">
    <property type="entry name" value="Subtilisin-like"/>
    <property type="match status" value="1"/>
</dbReference>
<dbReference type="InterPro" id="IPR023828">
    <property type="entry name" value="Peptidase_S8_Ser-AS"/>
</dbReference>
<evidence type="ECO:0000256" key="2">
    <source>
        <dbReference type="ARBA" id="ARBA00022670"/>
    </source>
</evidence>
<keyword evidence="4 5" id="KW-0720">Serine protease</keyword>
<dbReference type="InterPro" id="IPR036852">
    <property type="entry name" value="Peptidase_S8/S53_dom_sf"/>
</dbReference>
<dbReference type="GO" id="GO:0006508">
    <property type="term" value="P:proteolysis"/>
    <property type="evidence" value="ECO:0007669"/>
    <property type="project" value="UniProtKB-KW"/>
</dbReference>
<dbReference type="AlphaFoldDB" id="A0A4Q2D535"/>
<dbReference type="OrthoDB" id="19448at2759"/>
<evidence type="ECO:0000256" key="7">
    <source>
        <dbReference type="SAM" id="SignalP"/>
    </source>
</evidence>
<evidence type="ECO:0000256" key="1">
    <source>
        <dbReference type="ARBA" id="ARBA00011073"/>
    </source>
</evidence>
<dbReference type="EMBL" id="SDEE01000691">
    <property type="protein sequence ID" value="RXW14513.1"/>
    <property type="molecule type" value="Genomic_DNA"/>
</dbReference>
<protein>
    <recommendedName>
        <fullName evidence="8">Peptidase S8/S53 domain-containing protein</fullName>
    </recommendedName>
</protein>
<keyword evidence="3 5" id="KW-0378">Hydrolase</keyword>
<evidence type="ECO:0000313" key="9">
    <source>
        <dbReference type="EMBL" id="RXW14513.1"/>
    </source>
</evidence>
<dbReference type="PANTHER" id="PTHR43806:SF11">
    <property type="entry name" value="CEREVISIN-RELATED"/>
    <property type="match status" value="1"/>
</dbReference>
<reference evidence="9 10" key="1">
    <citation type="submission" date="2019-01" db="EMBL/GenBank/DDBJ databases">
        <title>Draft genome sequence of Psathyrella aberdarensis IHI B618.</title>
        <authorList>
            <person name="Buettner E."/>
            <person name="Kellner H."/>
        </authorList>
    </citation>
    <scope>NUCLEOTIDE SEQUENCE [LARGE SCALE GENOMIC DNA]</scope>
    <source>
        <strain evidence="9 10">IHI B618</strain>
    </source>
</reference>
<organism evidence="9 10">
    <name type="scientific">Candolleomyces aberdarensis</name>
    <dbReference type="NCBI Taxonomy" id="2316362"/>
    <lineage>
        <taxon>Eukaryota</taxon>
        <taxon>Fungi</taxon>
        <taxon>Dikarya</taxon>
        <taxon>Basidiomycota</taxon>
        <taxon>Agaricomycotina</taxon>
        <taxon>Agaricomycetes</taxon>
        <taxon>Agaricomycetidae</taxon>
        <taxon>Agaricales</taxon>
        <taxon>Agaricineae</taxon>
        <taxon>Psathyrellaceae</taxon>
        <taxon>Candolleomyces</taxon>
    </lineage>
</organism>
<feature type="chain" id="PRO_5020805541" description="Peptidase S8/S53 domain-containing protein" evidence="7">
    <location>
        <begin position="21"/>
        <end position="363"/>
    </location>
</feature>
<comment type="similarity">
    <text evidence="1 5 6">Belongs to the peptidase S8 family.</text>
</comment>
<accession>A0A4Q2D535</accession>
<evidence type="ECO:0000256" key="5">
    <source>
        <dbReference type="PROSITE-ProRule" id="PRU01240"/>
    </source>
</evidence>
<dbReference type="PROSITE" id="PS00138">
    <property type="entry name" value="SUBTILASE_SER"/>
    <property type="match status" value="1"/>
</dbReference>
<feature type="active site" description="Charge relay system" evidence="5">
    <location>
        <position position="156"/>
    </location>
</feature>
<proteinExistence type="inferred from homology"/>
<dbReference type="InterPro" id="IPR000209">
    <property type="entry name" value="Peptidase_S8/S53_dom"/>
</dbReference>
<feature type="domain" description="Peptidase S8/S53" evidence="8">
    <location>
        <begin position="117"/>
        <end position="348"/>
    </location>
</feature>
<dbReference type="CDD" id="cd04077">
    <property type="entry name" value="Peptidases_S8_PCSK9_ProteinaseK_like"/>
    <property type="match status" value="1"/>
</dbReference>
<feature type="signal peptide" evidence="7">
    <location>
        <begin position="1"/>
        <end position="20"/>
    </location>
</feature>
<dbReference type="InterPro" id="IPR022398">
    <property type="entry name" value="Peptidase_S8_His-AS"/>
</dbReference>
<gene>
    <name evidence="9" type="ORF">EST38_g11343</name>
</gene>
<dbReference type="GO" id="GO:0005615">
    <property type="term" value="C:extracellular space"/>
    <property type="evidence" value="ECO:0007669"/>
    <property type="project" value="TreeGrafter"/>
</dbReference>
<dbReference type="PRINTS" id="PR00723">
    <property type="entry name" value="SUBTILISIN"/>
</dbReference>
<dbReference type="InterPro" id="IPR037045">
    <property type="entry name" value="S8pro/Inhibitor_I9_sf"/>
</dbReference>
<evidence type="ECO:0000259" key="8">
    <source>
        <dbReference type="Pfam" id="PF00082"/>
    </source>
</evidence>
<dbReference type="FunFam" id="3.40.50.200:FF:000014">
    <property type="entry name" value="Proteinase K"/>
    <property type="match status" value="1"/>
</dbReference>
<comment type="caution">
    <text evidence="9">The sequence shown here is derived from an EMBL/GenBank/DDBJ whole genome shotgun (WGS) entry which is preliminary data.</text>
</comment>
<dbReference type="InterPro" id="IPR015500">
    <property type="entry name" value="Peptidase_S8_subtilisin-rel"/>
</dbReference>
<evidence type="ECO:0000256" key="3">
    <source>
        <dbReference type="ARBA" id="ARBA00022801"/>
    </source>
</evidence>
<dbReference type="Pfam" id="PF00082">
    <property type="entry name" value="Peptidase_S8"/>
    <property type="match status" value="1"/>
</dbReference>
<feature type="active site" description="Charge relay system" evidence="5">
    <location>
        <position position="126"/>
    </location>
</feature>
<sequence length="363" mass="37040">MRFFSVLTAVSLSLTGLVFAAPTTLKSVERYQGEVSGKYIVKFKPGVSRKNWITNLRADLTAADLDIINGIAVNVDQDTLNTLRASDDVESVSEDGIMHAFASHALNYRYEYDDSAGEGVDIYIVDTGVLVSHSQFGGRARWGTSFVGTSTDGHGHGTHCAGTAAGSQFGVAKKANIIAVQVLNSSGSGATSGIVSGLNWVLTQARGSGRPSVVSMSLGGAAASALDSAVSALTAAGVHVVVAAGNANVNAQNTSPARAPSAITVAASTIADAKASFSNFGTVIDVWGPGANVISSWIGSNTATRSISGTSMATPHVAGVVAYLIGKDGNVSPSAMEAKIKNLSTKNVLTGVPSGTVNQLVHI</sequence>
<keyword evidence="10" id="KW-1185">Reference proteome</keyword>
<evidence type="ECO:0000256" key="4">
    <source>
        <dbReference type="ARBA" id="ARBA00022825"/>
    </source>
</evidence>
<dbReference type="PANTHER" id="PTHR43806">
    <property type="entry name" value="PEPTIDASE S8"/>
    <property type="match status" value="1"/>
</dbReference>
<dbReference type="InterPro" id="IPR050131">
    <property type="entry name" value="Peptidase_S8_subtilisin-like"/>
</dbReference>
<dbReference type="SUPFAM" id="SSF54897">
    <property type="entry name" value="Protease propeptides/inhibitors"/>
    <property type="match status" value="1"/>
</dbReference>
<dbReference type="STRING" id="2316362.A0A4Q2D535"/>
<dbReference type="PROSITE" id="PS51892">
    <property type="entry name" value="SUBTILASE"/>
    <property type="match status" value="1"/>
</dbReference>
<feature type="active site" description="Charge relay system" evidence="5">
    <location>
        <position position="311"/>
    </location>
</feature>